<dbReference type="GO" id="GO:0043758">
    <property type="term" value="F:acetate-CoA ligase (ADP-forming) activity"/>
    <property type="evidence" value="ECO:0007669"/>
    <property type="project" value="InterPro"/>
</dbReference>
<dbReference type="InterPro" id="IPR036291">
    <property type="entry name" value="NAD(P)-bd_dom_sf"/>
</dbReference>
<dbReference type="AlphaFoldDB" id="A0A2T0ZGC4"/>
<dbReference type="InterPro" id="IPR013815">
    <property type="entry name" value="ATP_grasp_subdomain_1"/>
</dbReference>
<dbReference type="InterPro" id="IPR032875">
    <property type="entry name" value="Succ_CoA_lig_flav_dom"/>
</dbReference>
<dbReference type="GO" id="GO:0005524">
    <property type="term" value="F:ATP binding"/>
    <property type="evidence" value="ECO:0007669"/>
    <property type="project" value="InterPro"/>
</dbReference>
<protein>
    <submittedName>
        <fullName evidence="2">Acyl-CoA synthetase (NDP forming)</fullName>
    </submittedName>
</protein>
<reference evidence="2 3" key="1">
    <citation type="submission" date="2018-03" db="EMBL/GenBank/DDBJ databases">
        <title>Genomic Encyclopedia of Archaeal and Bacterial Type Strains, Phase II (KMG-II): from individual species to whole genera.</title>
        <authorList>
            <person name="Goeker M."/>
        </authorList>
    </citation>
    <scope>NUCLEOTIDE SEQUENCE [LARGE SCALE GENOMIC DNA]</scope>
    <source>
        <strain evidence="2 3">DSM 100065</strain>
    </source>
</reference>
<dbReference type="Gene3D" id="3.30.470.20">
    <property type="entry name" value="ATP-grasp fold, B domain"/>
    <property type="match status" value="1"/>
</dbReference>
<dbReference type="SUPFAM" id="SSF51735">
    <property type="entry name" value="NAD(P)-binding Rossmann-fold domains"/>
    <property type="match status" value="1"/>
</dbReference>
<dbReference type="OrthoDB" id="190266at2"/>
<dbReference type="PANTHER" id="PTHR42793:SF4">
    <property type="entry name" value="BLL6376 PROTEIN"/>
    <property type="match status" value="1"/>
</dbReference>
<dbReference type="SUPFAM" id="SSF56059">
    <property type="entry name" value="Glutathione synthetase ATP-binding domain-like"/>
    <property type="match status" value="1"/>
</dbReference>
<dbReference type="RefSeq" id="WP_106350746.1">
    <property type="nucleotide sequence ID" value="NZ_PVUE01000022.1"/>
</dbReference>
<evidence type="ECO:0000259" key="1">
    <source>
        <dbReference type="SMART" id="SM00881"/>
    </source>
</evidence>
<dbReference type="Proteomes" id="UP000237752">
    <property type="component" value="Unassembled WGS sequence"/>
</dbReference>
<dbReference type="PANTHER" id="PTHR42793">
    <property type="entry name" value="COA BINDING DOMAIN CONTAINING PROTEIN"/>
    <property type="match status" value="1"/>
</dbReference>
<organism evidence="2 3">
    <name type="scientific">Antricoccus suffuscus</name>
    <dbReference type="NCBI Taxonomy" id="1629062"/>
    <lineage>
        <taxon>Bacteria</taxon>
        <taxon>Bacillati</taxon>
        <taxon>Actinomycetota</taxon>
        <taxon>Actinomycetes</taxon>
        <taxon>Geodermatophilales</taxon>
        <taxon>Antricoccaceae</taxon>
        <taxon>Antricoccus</taxon>
    </lineage>
</organism>
<name>A0A2T0ZGC4_9ACTN</name>
<dbReference type="Pfam" id="PF13607">
    <property type="entry name" value="Succ_CoA_lig"/>
    <property type="match status" value="1"/>
</dbReference>
<dbReference type="Pfam" id="PF13549">
    <property type="entry name" value="ATP-grasp_5"/>
    <property type="match status" value="1"/>
</dbReference>
<dbReference type="SUPFAM" id="SSF52210">
    <property type="entry name" value="Succinyl-CoA synthetase domains"/>
    <property type="match status" value="2"/>
</dbReference>
<dbReference type="Gene3D" id="3.40.50.261">
    <property type="entry name" value="Succinyl-CoA synthetase domains"/>
    <property type="match status" value="2"/>
</dbReference>
<comment type="caution">
    <text evidence="2">The sequence shown here is derived from an EMBL/GenBank/DDBJ whole genome shotgun (WGS) entry which is preliminary data.</text>
</comment>
<proteinExistence type="predicted"/>
<evidence type="ECO:0000313" key="3">
    <source>
        <dbReference type="Proteomes" id="UP000237752"/>
    </source>
</evidence>
<dbReference type="SMART" id="SM00881">
    <property type="entry name" value="CoA_binding"/>
    <property type="match status" value="1"/>
</dbReference>
<dbReference type="InterPro" id="IPR016102">
    <property type="entry name" value="Succinyl-CoA_synth-like"/>
</dbReference>
<dbReference type="Gene3D" id="3.40.50.720">
    <property type="entry name" value="NAD(P)-binding Rossmann-like Domain"/>
    <property type="match status" value="1"/>
</dbReference>
<evidence type="ECO:0000313" key="2">
    <source>
        <dbReference type="EMBL" id="PRZ35218.1"/>
    </source>
</evidence>
<dbReference type="Pfam" id="PF13380">
    <property type="entry name" value="CoA_binding_2"/>
    <property type="match status" value="1"/>
</dbReference>
<dbReference type="Pfam" id="PF19045">
    <property type="entry name" value="Ligase_CoA_2"/>
    <property type="match status" value="1"/>
</dbReference>
<gene>
    <name evidence="2" type="ORF">CLV47_12238</name>
</gene>
<sequence length="703" mass="73181">MTTGPQPARSPSGIAALLAPRSVAIIGASSDPDKIGGRPIKYMKQFGYTGDIYPINPSRETVQDLPAFPSLEALPVIPDAVIIAVAGDRTVKAVAECAARGVKAVVVMASGFGEVPDPTGQAQQREMVATARAAGMRMIGPNSQGVANFGNGAILNFSTLFTEQEPMDGEIAIISQSGAMSSVPYGLLRARGLGIRHVHATGNDADINVGELSEAVVQDPDVKLLLLYLENLADPDSLAGAAATAKQRGVPIVAIMGGRSADGQRAAKSHTGAIANEDAVVNAYFEKLGIWRVRSMREMVDTAELYLKGWTPEGRNLVIMSNSGALCVLTADAATDRGMPLTTFAPDIEAELREILPGFATSTNPVDVTAALLSDSGLFGRSLPVIARDTSADIFILAVPVAGKGYDVPRFARDAAAVSDQTGKPVVIVAPQQSVAAEFKKKGLVVFGDEATAVDSLDRYASHHALIARSRPESFRSPLVDAPSGAAASSTSLSEADSLLRLAASGVPTIPFRLCRNESDVREAVANLGTPVAVKGCSADAPHKSELGLVALDIQTTNDAVAAYERLCERMKSANLAFDGVLVAAMASRGHEVMVGAHRDKTFGPVVVFGAGGKYVEALDDAALLPPPFSRDDVRHAMAGLRVTSILTGLRGEPPAAVDAWADAVCAVGDLMTANHDVQSLDVNPLILNESGIVAVDAAVFVG</sequence>
<dbReference type="InterPro" id="IPR043938">
    <property type="entry name" value="Ligase_CoA_dom"/>
</dbReference>
<dbReference type="Gene3D" id="3.30.1490.20">
    <property type="entry name" value="ATP-grasp fold, A domain"/>
    <property type="match status" value="1"/>
</dbReference>
<dbReference type="InterPro" id="IPR003781">
    <property type="entry name" value="CoA-bd"/>
</dbReference>
<dbReference type="EMBL" id="PVUE01000022">
    <property type="protein sequence ID" value="PRZ35218.1"/>
    <property type="molecule type" value="Genomic_DNA"/>
</dbReference>
<keyword evidence="3" id="KW-1185">Reference proteome</keyword>
<accession>A0A2T0ZGC4</accession>
<feature type="domain" description="CoA-binding" evidence="1">
    <location>
        <begin position="17"/>
        <end position="112"/>
    </location>
</feature>